<accession>D5X2F6</accession>
<reference evidence="1" key="1">
    <citation type="submission" date="2010-04" db="EMBL/GenBank/DDBJ databases">
        <title>Complete sequence of Thiomonas intermedia K12.</title>
        <authorList>
            <consortium name="US DOE Joint Genome Institute"/>
            <person name="Lucas S."/>
            <person name="Copeland A."/>
            <person name="Lapidus A."/>
            <person name="Cheng J.-F."/>
            <person name="Bruce D."/>
            <person name="Goodwin L."/>
            <person name="Pitluck S."/>
            <person name="Davenport K."/>
            <person name="Detter J.C."/>
            <person name="Han C."/>
            <person name="Tapia R."/>
            <person name="Land M."/>
            <person name="Hauser L."/>
            <person name="Kyrpides N."/>
            <person name="Ovchinnikova G."/>
            <person name="Kerfeld C.A."/>
            <person name="Cannon G.C."/>
            <person name="Heinhorst S."/>
            <person name="Woyke T."/>
        </authorList>
    </citation>
    <scope>NUCLEOTIDE SEQUENCE [LARGE SCALE GENOMIC DNA]</scope>
    <source>
        <strain evidence="1">K12</strain>
    </source>
</reference>
<dbReference type="KEGG" id="tin:Tint_1925"/>
<organism evidence="1">
    <name type="scientific">Thiomonas intermedia (strain K12)</name>
    <name type="common">Thiobacillus intermedius</name>
    <dbReference type="NCBI Taxonomy" id="75379"/>
    <lineage>
        <taxon>Bacteria</taxon>
        <taxon>Pseudomonadati</taxon>
        <taxon>Pseudomonadota</taxon>
        <taxon>Betaproteobacteria</taxon>
        <taxon>Burkholderiales</taxon>
        <taxon>Thiomonas</taxon>
    </lineage>
</organism>
<gene>
    <name evidence="1" type="ordered locus">Tint_1925</name>
</gene>
<protein>
    <submittedName>
        <fullName evidence="1">Uncharacterized protein</fullName>
    </submittedName>
</protein>
<sequence length="85" mass="9269">MAGFHIRQELPGICVVCTAGLTANLAVLALQVRNQFFELLIPQAADEDIELRKITEGVTQQGSVEACCHRVIKAQQRVPGDGPRQ</sequence>
<dbReference type="HOGENOM" id="CLU_2511649_0_0_4"/>
<dbReference type="EMBL" id="CP002021">
    <property type="protein sequence ID" value="ADG31289.1"/>
    <property type="molecule type" value="Genomic_DNA"/>
</dbReference>
<dbReference type="AlphaFoldDB" id="D5X2F6"/>
<name>D5X2F6_THIK1</name>
<evidence type="ECO:0000313" key="1">
    <source>
        <dbReference type="EMBL" id="ADG31289.1"/>
    </source>
</evidence>
<proteinExistence type="predicted"/>